<reference evidence="6" key="1">
    <citation type="journal article" date="2017" name="BMC Genomics">
        <title>Comparative and functional genomics of the Lactococcus lactis taxon; insights into evolution and niche adaptation.</title>
        <authorList>
            <person name="Kelleher P."/>
            <person name="Bottacini F."/>
            <person name="Mahony J."/>
            <person name="Kilcawley K.N."/>
            <person name="van Sinderen D."/>
        </authorList>
    </citation>
    <scope>NUCLEOTIDE SEQUENCE [LARGE SCALE GENOMIC DNA]</scope>
    <source>
        <strain evidence="6">UC06</strain>
    </source>
</reference>
<dbReference type="InterPro" id="IPR010611">
    <property type="entry name" value="3D_dom"/>
</dbReference>
<dbReference type="PANTHER" id="PTHR39160">
    <property type="entry name" value="CELL WALL-BINDING PROTEIN YOCH"/>
    <property type="match status" value="1"/>
</dbReference>
<evidence type="ECO:0000259" key="5">
    <source>
        <dbReference type="Pfam" id="PF24568"/>
    </source>
</evidence>
<protein>
    <submittedName>
        <fullName evidence="6">3D domain-containing protein</fullName>
    </submittedName>
</protein>
<evidence type="ECO:0000313" key="6">
    <source>
        <dbReference type="EMBL" id="ARE21719.2"/>
    </source>
</evidence>
<feature type="domain" description="Peptidoglycan hydrolase PcsB coiled-coil" evidence="5">
    <location>
        <begin position="91"/>
        <end position="163"/>
    </location>
</feature>
<dbReference type="SUPFAM" id="SSF50685">
    <property type="entry name" value="Barwin-like endoglucanases"/>
    <property type="match status" value="1"/>
</dbReference>
<dbReference type="GO" id="GO:0009254">
    <property type="term" value="P:peptidoglycan turnover"/>
    <property type="evidence" value="ECO:0007669"/>
    <property type="project" value="InterPro"/>
</dbReference>
<dbReference type="Pfam" id="PF24568">
    <property type="entry name" value="CC_PcsB"/>
    <property type="match status" value="1"/>
</dbReference>
<dbReference type="Pfam" id="PF06725">
    <property type="entry name" value="3D"/>
    <property type="match status" value="1"/>
</dbReference>
<evidence type="ECO:0000256" key="3">
    <source>
        <dbReference type="SAM" id="MobiDB-lite"/>
    </source>
</evidence>
<dbReference type="Proteomes" id="UP000192095">
    <property type="component" value="Chromosome"/>
</dbReference>
<dbReference type="CDD" id="cd22786">
    <property type="entry name" value="DPBB_YuiC-like"/>
    <property type="match status" value="1"/>
</dbReference>
<feature type="region of interest" description="Disordered" evidence="3">
    <location>
        <begin position="238"/>
        <end position="296"/>
    </location>
</feature>
<keyword evidence="1" id="KW-0732">Signal</keyword>
<evidence type="ECO:0000256" key="1">
    <source>
        <dbReference type="ARBA" id="ARBA00022729"/>
    </source>
</evidence>
<dbReference type="GO" id="GO:0004553">
    <property type="term" value="F:hydrolase activity, hydrolyzing O-glycosyl compounds"/>
    <property type="evidence" value="ECO:0007669"/>
    <property type="project" value="InterPro"/>
</dbReference>
<dbReference type="Gene3D" id="2.40.40.10">
    <property type="entry name" value="RlpA-like domain"/>
    <property type="match status" value="1"/>
</dbReference>
<dbReference type="InterPro" id="IPR057309">
    <property type="entry name" value="PcsB_CC"/>
</dbReference>
<feature type="domain" description="3D" evidence="4">
    <location>
        <begin position="324"/>
        <end position="383"/>
    </location>
</feature>
<dbReference type="RefSeq" id="WP_058203762.1">
    <property type="nucleotide sequence ID" value="NZ_CP015902.2"/>
</dbReference>
<feature type="coiled-coil region" evidence="2">
    <location>
        <begin position="63"/>
        <end position="111"/>
    </location>
</feature>
<organism evidence="6">
    <name type="scientific">Lactococcus lactis subsp. lactis</name>
    <name type="common">Streptococcus lactis</name>
    <dbReference type="NCBI Taxonomy" id="1360"/>
    <lineage>
        <taxon>Bacteria</taxon>
        <taxon>Bacillati</taxon>
        <taxon>Bacillota</taxon>
        <taxon>Bacilli</taxon>
        <taxon>Lactobacillales</taxon>
        <taxon>Streptococcaceae</taxon>
        <taxon>Lactococcus</taxon>
    </lineage>
</organism>
<feature type="coiled-coil region" evidence="2">
    <location>
        <begin position="156"/>
        <end position="229"/>
    </location>
</feature>
<sequence>MKNLIPKKIKQVGILVGALLMILSVLPSNLLGVTKVNAESSQTEVNQELTNFQTELDSKLAQANKIYSQAQEAQEKVKQSKSKITEYEGKIAETENDIVQLKASVAKQMRAVQSNGGATFSYIDVVASSKNLSEMITRLTNLNVVLTAEADQAKSLIEKEASLKTMKVKLEETQESLVKNQNDYQGQVDSLQSSISSLKDKISSNKQLLSEMQEKAAAEQKARDEALAKSVAEVKAKAEQEKAKTSSSSSSTQNSSSSSSSSTQNSSSSSSQSSQASSDKGTDGANNGSSTTTSGGRTLNVEATAYALNGITATGIDLSKNPICIAVDPSVIPLNSLVEVPGYGIAIAGDTGGAIIGNIIDVHFPTNDQAIAWGRKNIQITVLS</sequence>
<dbReference type="InterPro" id="IPR051933">
    <property type="entry name" value="Resuscitation_pf_RpfB"/>
</dbReference>
<dbReference type="Gene3D" id="6.10.250.3150">
    <property type="match status" value="1"/>
</dbReference>
<proteinExistence type="predicted"/>
<accession>A0A1V0P4N7</accession>
<dbReference type="InterPro" id="IPR036908">
    <property type="entry name" value="RlpA-like_sf"/>
</dbReference>
<dbReference type="PANTHER" id="PTHR39160:SF6">
    <property type="entry name" value="CELL WALL-BINDING PROTEIN YOCH"/>
    <property type="match status" value="1"/>
</dbReference>
<feature type="compositionally biased region" description="Low complexity" evidence="3">
    <location>
        <begin position="245"/>
        <end position="296"/>
    </location>
</feature>
<reference evidence="6" key="2">
    <citation type="submission" date="2023-07" db="EMBL/GenBank/DDBJ databases">
        <authorList>
            <person name="McDonnell B."/>
        </authorList>
    </citation>
    <scope>NUCLEOTIDE SEQUENCE</scope>
    <source>
        <strain evidence="6">UC06</strain>
    </source>
</reference>
<evidence type="ECO:0000259" key="4">
    <source>
        <dbReference type="Pfam" id="PF06725"/>
    </source>
</evidence>
<keyword evidence="2" id="KW-0175">Coiled coil</keyword>
<name>A0A1V0P4N7_LACLL</name>
<dbReference type="AlphaFoldDB" id="A0A1V0P4N7"/>
<dbReference type="EMBL" id="CP015902">
    <property type="protein sequence ID" value="ARE21719.2"/>
    <property type="molecule type" value="Genomic_DNA"/>
</dbReference>
<gene>
    <name evidence="6" type="ORF">LLUC06_2177</name>
</gene>
<evidence type="ECO:0000256" key="2">
    <source>
        <dbReference type="SAM" id="Coils"/>
    </source>
</evidence>
<dbReference type="GO" id="GO:0019867">
    <property type="term" value="C:outer membrane"/>
    <property type="evidence" value="ECO:0007669"/>
    <property type="project" value="InterPro"/>
</dbReference>